<accession>A0A0B1TJA9</accession>
<gene>
    <name evidence="6" type="ORF">OESDEN_03902</name>
</gene>
<organism evidence="6 7">
    <name type="scientific">Oesophagostomum dentatum</name>
    <name type="common">Nodular worm</name>
    <dbReference type="NCBI Taxonomy" id="61180"/>
    <lineage>
        <taxon>Eukaryota</taxon>
        <taxon>Metazoa</taxon>
        <taxon>Ecdysozoa</taxon>
        <taxon>Nematoda</taxon>
        <taxon>Chromadorea</taxon>
        <taxon>Rhabditida</taxon>
        <taxon>Rhabditina</taxon>
        <taxon>Rhabditomorpha</taxon>
        <taxon>Strongyloidea</taxon>
        <taxon>Strongylidae</taxon>
        <taxon>Oesophagostomum</taxon>
    </lineage>
</organism>
<comment type="subcellular location">
    <subcellularLocation>
        <location evidence="1">Cytoplasm</location>
    </subcellularLocation>
</comment>
<dbReference type="PANTHER" id="PTHR12894">
    <property type="entry name" value="CNH DOMAIN CONTAINING"/>
    <property type="match status" value="1"/>
</dbReference>
<dbReference type="InterPro" id="IPR032914">
    <property type="entry name" value="Vam6/VPS39/TRAP1"/>
</dbReference>
<evidence type="ECO:0000256" key="2">
    <source>
        <dbReference type="ARBA" id="ARBA00022448"/>
    </source>
</evidence>
<dbReference type="GO" id="GO:0015031">
    <property type="term" value="P:protein transport"/>
    <property type="evidence" value="ECO:0007669"/>
    <property type="project" value="UniProtKB-KW"/>
</dbReference>
<dbReference type="SUPFAM" id="SSF50978">
    <property type="entry name" value="WD40 repeat-like"/>
    <property type="match status" value="1"/>
</dbReference>
<evidence type="ECO:0000256" key="4">
    <source>
        <dbReference type="ARBA" id="ARBA00022927"/>
    </source>
</evidence>
<name>A0A0B1TJA9_OESDE</name>
<keyword evidence="7" id="KW-1185">Reference proteome</keyword>
<dbReference type="EMBL" id="KN549753">
    <property type="protein sequence ID" value="KHJ96141.1"/>
    <property type="molecule type" value="Genomic_DNA"/>
</dbReference>
<evidence type="ECO:0000256" key="1">
    <source>
        <dbReference type="ARBA" id="ARBA00004496"/>
    </source>
</evidence>
<evidence type="ECO:0000313" key="7">
    <source>
        <dbReference type="Proteomes" id="UP000053660"/>
    </source>
</evidence>
<dbReference type="GO" id="GO:0005737">
    <property type="term" value="C:cytoplasm"/>
    <property type="evidence" value="ECO:0007669"/>
    <property type="project" value="UniProtKB-SubCell"/>
</dbReference>
<dbReference type="PROSITE" id="PS50219">
    <property type="entry name" value="CNH"/>
    <property type="match status" value="1"/>
</dbReference>
<dbReference type="GO" id="GO:0006914">
    <property type="term" value="P:autophagy"/>
    <property type="evidence" value="ECO:0007669"/>
    <property type="project" value="TreeGrafter"/>
</dbReference>
<proteinExistence type="predicted"/>
<dbReference type="AlphaFoldDB" id="A0A0B1TJA9"/>
<dbReference type="Pfam" id="PF00780">
    <property type="entry name" value="CNH"/>
    <property type="match status" value="1"/>
</dbReference>
<protein>
    <recommendedName>
        <fullName evidence="5">CNH domain-containing protein</fullName>
    </recommendedName>
</protein>
<evidence type="ECO:0000313" key="6">
    <source>
        <dbReference type="EMBL" id="KHJ96141.1"/>
    </source>
</evidence>
<dbReference type="GO" id="GO:0016020">
    <property type="term" value="C:membrane"/>
    <property type="evidence" value="ECO:0007669"/>
    <property type="project" value="TreeGrafter"/>
</dbReference>
<evidence type="ECO:0000259" key="5">
    <source>
        <dbReference type="PROSITE" id="PS50219"/>
    </source>
</evidence>
<sequence length="815" mass="92351">MEDNGNSVDLFELKPCCEISSRLHQNEEISTVGGSSSQIFVGTTQGRIFHVKKHQKGFKVAGNLELQLKREIRQIEFASALDIMLVLCDNILFDIGIGSFEVQLNFYDYVKSFDLSGFVKILSNRTSVQCVSVNSNPIVDDAFCLQTAVATTGKQVHICERRNGKTDTIHKLSTDGVVTALAFSRLTICFASNGMYNIYHVDKKLVVPLFPFDSQVVRPYICNVETDFLMNGMDGLLISVTEQGVSVRPPTVVPSTSVIALAYNSPYVYIRSLGDVWIVSLEDARITQSLKVEDGKVLCSLDGAIFAASYDNLFTVSMTSLEKQVDILMSQHKYDEALALYERRLNQQFDEEKLLNFIELKKDIAFKYLEENSFEKAAELLISAEIEPNEVISRFPWPPVKDSDENQDCYQFLEEYLMQIRDLRFTASSRSFIDSCLLKLYVVKGDPETVLALKDYSPDYTESAQFLEDSGFHHYAAEMWILAGEETKAWEIWRQLSSGEIKDDHFKLEQVLDRMSSIKEKQQLSEVLSWMLPLCPEQCMKIISSASCLDSSTVKNLLKGDVKHWRMYLESLPLTDEIAKDLCEIYIKELIAGDANCRYRFRRLLLKLSQSERTAIYNRLPATYGVERLLCDSSQSAADVLDKVITIYHDYDAAELICSHFSPTQPDICLNLLKYMEIDKSDSNSIADAEARIRSLLKCMGDAVDSRKVIDVLPPSTGIEQVSDFLKRSVARMQKEQQLAQYKMALLDRSVKLEKANFPNKKIVIEDKTVCLVCKEAISSSDTLSYLRTGYIIHSRCMKHENLCPLTNAILTLPD</sequence>
<reference evidence="6 7" key="1">
    <citation type="submission" date="2014-03" db="EMBL/GenBank/DDBJ databases">
        <title>Draft genome of the hookworm Oesophagostomum dentatum.</title>
        <authorList>
            <person name="Mitreva M."/>
        </authorList>
    </citation>
    <scope>NUCLEOTIDE SEQUENCE [LARGE SCALE GENOMIC DNA]</scope>
    <source>
        <strain evidence="6 7">OD-Hann</strain>
    </source>
</reference>
<dbReference type="PANTHER" id="PTHR12894:SF27">
    <property type="entry name" value="TRANSFORMING GROWTH FACTOR-BETA RECEPTOR-ASSOCIATED PROTEIN 1"/>
    <property type="match status" value="1"/>
</dbReference>
<dbReference type="InterPro" id="IPR036322">
    <property type="entry name" value="WD40_repeat_dom_sf"/>
</dbReference>
<feature type="domain" description="CNH" evidence="5">
    <location>
        <begin position="26"/>
        <end position="305"/>
    </location>
</feature>
<keyword evidence="4" id="KW-0653">Protein transport</keyword>
<dbReference type="InterPro" id="IPR001180">
    <property type="entry name" value="CNH_dom"/>
</dbReference>
<dbReference type="OrthoDB" id="10258882at2759"/>
<keyword evidence="3" id="KW-0963">Cytoplasm</keyword>
<dbReference type="Proteomes" id="UP000053660">
    <property type="component" value="Unassembled WGS sequence"/>
</dbReference>
<keyword evidence="2" id="KW-0813">Transport</keyword>
<evidence type="ECO:0000256" key="3">
    <source>
        <dbReference type="ARBA" id="ARBA00022490"/>
    </source>
</evidence>
<dbReference type="GO" id="GO:0034058">
    <property type="term" value="P:endosomal vesicle fusion"/>
    <property type="evidence" value="ECO:0007669"/>
    <property type="project" value="TreeGrafter"/>
</dbReference>